<evidence type="ECO:0000313" key="3">
    <source>
        <dbReference type="Proteomes" id="UP000241462"/>
    </source>
</evidence>
<sequence length="247" mass="28343">MVKNRNQCAGKAKTHNAGREGRTTGDLAAKQNGQEDAGQAANHRELLSFFSKCRNIGINVHLWFMRLQNMRGGARRFDEAISRPFRGQQEDWNATIGSAREESSWIVKGGQALRGDEERQSTKSSSRRDWAGLHGKKRVELGRASKREKSRAEAAEQQKQRQRRAERSKADWTGLEKNTTPDTEPQSIQAKHTSHASIHRYFTCTRQSWLQPMPQSCARRQRWHDEMEPFVKLGWLTGTKTPLEFEK</sequence>
<dbReference type="EMBL" id="KZ678427">
    <property type="protein sequence ID" value="PSR88564.1"/>
    <property type="molecule type" value="Genomic_DNA"/>
</dbReference>
<feature type="region of interest" description="Disordered" evidence="1">
    <location>
        <begin position="110"/>
        <end position="194"/>
    </location>
</feature>
<name>A0A2T3AA75_9PEZI</name>
<dbReference type="AlphaFoldDB" id="A0A2T3AA75"/>
<feature type="compositionally biased region" description="Basic and acidic residues" evidence="1">
    <location>
        <begin position="114"/>
        <end position="131"/>
    </location>
</feature>
<keyword evidence="3" id="KW-1185">Reference proteome</keyword>
<dbReference type="InParanoid" id="A0A2T3AA75"/>
<gene>
    <name evidence="2" type="ORF">BD289DRAFT_452709</name>
</gene>
<feature type="region of interest" description="Disordered" evidence="1">
    <location>
        <begin position="1"/>
        <end position="39"/>
    </location>
</feature>
<feature type="compositionally biased region" description="Basic and acidic residues" evidence="1">
    <location>
        <begin position="138"/>
        <end position="170"/>
    </location>
</feature>
<proteinExistence type="predicted"/>
<accession>A0A2T3AA75</accession>
<evidence type="ECO:0000256" key="1">
    <source>
        <dbReference type="SAM" id="MobiDB-lite"/>
    </source>
</evidence>
<reference evidence="2 3" key="1">
    <citation type="journal article" date="2018" name="Mycol. Prog.">
        <title>Coniella lustricola, a new species from submerged detritus.</title>
        <authorList>
            <person name="Raudabaugh D.B."/>
            <person name="Iturriaga T."/>
            <person name="Carver A."/>
            <person name="Mondo S."/>
            <person name="Pangilinan J."/>
            <person name="Lipzen A."/>
            <person name="He G."/>
            <person name="Amirebrahimi M."/>
            <person name="Grigoriev I.V."/>
            <person name="Miller A.N."/>
        </authorList>
    </citation>
    <scope>NUCLEOTIDE SEQUENCE [LARGE SCALE GENOMIC DNA]</scope>
    <source>
        <strain evidence="2 3">B22-T-1</strain>
    </source>
</reference>
<evidence type="ECO:0000313" key="2">
    <source>
        <dbReference type="EMBL" id="PSR88564.1"/>
    </source>
</evidence>
<protein>
    <submittedName>
        <fullName evidence="2">Uncharacterized protein</fullName>
    </submittedName>
</protein>
<feature type="compositionally biased region" description="Polar residues" evidence="1">
    <location>
        <begin position="176"/>
        <end position="191"/>
    </location>
</feature>
<dbReference type="Proteomes" id="UP000241462">
    <property type="component" value="Unassembled WGS sequence"/>
</dbReference>
<organism evidence="2 3">
    <name type="scientific">Coniella lustricola</name>
    <dbReference type="NCBI Taxonomy" id="2025994"/>
    <lineage>
        <taxon>Eukaryota</taxon>
        <taxon>Fungi</taxon>
        <taxon>Dikarya</taxon>
        <taxon>Ascomycota</taxon>
        <taxon>Pezizomycotina</taxon>
        <taxon>Sordariomycetes</taxon>
        <taxon>Sordariomycetidae</taxon>
        <taxon>Diaporthales</taxon>
        <taxon>Schizoparmaceae</taxon>
        <taxon>Coniella</taxon>
    </lineage>
</organism>